<organism evidence="1 2">
    <name type="scientific">Dreissena polymorpha</name>
    <name type="common">Zebra mussel</name>
    <name type="synonym">Mytilus polymorpha</name>
    <dbReference type="NCBI Taxonomy" id="45954"/>
    <lineage>
        <taxon>Eukaryota</taxon>
        <taxon>Metazoa</taxon>
        <taxon>Spiralia</taxon>
        <taxon>Lophotrochozoa</taxon>
        <taxon>Mollusca</taxon>
        <taxon>Bivalvia</taxon>
        <taxon>Autobranchia</taxon>
        <taxon>Heteroconchia</taxon>
        <taxon>Euheterodonta</taxon>
        <taxon>Imparidentia</taxon>
        <taxon>Neoheterodontei</taxon>
        <taxon>Myida</taxon>
        <taxon>Dreissenoidea</taxon>
        <taxon>Dreissenidae</taxon>
        <taxon>Dreissena</taxon>
    </lineage>
</organism>
<dbReference type="Proteomes" id="UP000828390">
    <property type="component" value="Unassembled WGS sequence"/>
</dbReference>
<comment type="caution">
    <text evidence="1">The sequence shown here is derived from an EMBL/GenBank/DDBJ whole genome shotgun (WGS) entry which is preliminary data.</text>
</comment>
<evidence type="ECO:0000313" key="1">
    <source>
        <dbReference type="EMBL" id="KAH3752812.1"/>
    </source>
</evidence>
<dbReference type="AlphaFoldDB" id="A0A9D4DRK2"/>
<protein>
    <submittedName>
        <fullName evidence="1">Uncharacterized protein</fullName>
    </submittedName>
</protein>
<name>A0A9D4DRK2_DREPO</name>
<dbReference type="EMBL" id="JAIWYP010000010">
    <property type="protein sequence ID" value="KAH3752812.1"/>
    <property type="molecule type" value="Genomic_DNA"/>
</dbReference>
<evidence type="ECO:0000313" key="2">
    <source>
        <dbReference type="Proteomes" id="UP000828390"/>
    </source>
</evidence>
<accession>A0A9D4DRK2</accession>
<gene>
    <name evidence="1" type="ORF">DPMN_187438</name>
</gene>
<proteinExistence type="predicted"/>
<sequence>MREQPDIQTYKQTDKQTDIFLLETSACVPSYGEVLVGVRAGYRKRPISRGVPGALKYPSARTTLPTRSTQHVLILVEFYLWHEHWHAGTRVKKIVVVVVLLCFSVAARRSPRGPHDTRRCGPSVTPCEGSELARKRGPLTLVERPVVRASPGTPFKAISPCSRDTRSLRHPNVILP</sequence>
<reference evidence="1" key="1">
    <citation type="journal article" date="2019" name="bioRxiv">
        <title>The Genome of the Zebra Mussel, Dreissena polymorpha: A Resource for Invasive Species Research.</title>
        <authorList>
            <person name="McCartney M.A."/>
            <person name="Auch B."/>
            <person name="Kono T."/>
            <person name="Mallez S."/>
            <person name="Zhang Y."/>
            <person name="Obille A."/>
            <person name="Becker A."/>
            <person name="Abrahante J.E."/>
            <person name="Garbe J."/>
            <person name="Badalamenti J.P."/>
            <person name="Herman A."/>
            <person name="Mangelson H."/>
            <person name="Liachko I."/>
            <person name="Sullivan S."/>
            <person name="Sone E.D."/>
            <person name="Koren S."/>
            <person name="Silverstein K.A.T."/>
            <person name="Beckman K.B."/>
            <person name="Gohl D.M."/>
        </authorList>
    </citation>
    <scope>NUCLEOTIDE SEQUENCE</scope>
    <source>
        <strain evidence="1">Duluth1</strain>
        <tissue evidence="1">Whole animal</tissue>
    </source>
</reference>
<reference evidence="1" key="2">
    <citation type="submission" date="2020-11" db="EMBL/GenBank/DDBJ databases">
        <authorList>
            <person name="McCartney M.A."/>
            <person name="Auch B."/>
            <person name="Kono T."/>
            <person name="Mallez S."/>
            <person name="Becker A."/>
            <person name="Gohl D.M."/>
            <person name="Silverstein K.A.T."/>
            <person name="Koren S."/>
            <person name="Bechman K.B."/>
            <person name="Herman A."/>
            <person name="Abrahante J.E."/>
            <person name="Garbe J."/>
        </authorList>
    </citation>
    <scope>NUCLEOTIDE SEQUENCE</scope>
    <source>
        <strain evidence="1">Duluth1</strain>
        <tissue evidence="1">Whole animal</tissue>
    </source>
</reference>
<keyword evidence="2" id="KW-1185">Reference proteome</keyword>